<dbReference type="PANTHER" id="PTHR10948">
    <property type="entry name" value="TRANSPOSASE"/>
    <property type="match status" value="1"/>
</dbReference>
<dbReference type="NCBIfam" id="NF033563">
    <property type="entry name" value="transpos_IS30"/>
    <property type="match status" value="1"/>
</dbReference>
<dbReference type="GO" id="GO:0015074">
    <property type="term" value="P:DNA integration"/>
    <property type="evidence" value="ECO:0007669"/>
    <property type="project" value="InterPro"/>
</dbReference>
<protein>
    <submittedName>
        <fullName evidence="2">IS30 family transposase</fullName>
    </submittedName>
</protein>
<dbReference type="EMBL" id="NMOS02000015">
    <property type="protein sequence ID" value="RDH40120.1"/>
    <property type="molecule type" value="Genomic_DNA"/>
</dbReference>
<dbReference type="AlphaFoldDB" id="A0A370CHT4"/>
<accession>A0A370CHT4</accession>
<dbReference type="InterPro" id="IPR053392">
    <property type="entry name" value="Transposase_IS30-like"/>
</dbReference>
<evidence type="ECO:0000313" key="3">
    <source>
        <dbReference type="Proteomes" id="UP000226429"/>
    </source>
</evidence>
<organism evidence="2 3">
    <name type="scientific">Candidatus Aquirickettsiella gammari</name>
    <dbReference type="NCBI Taxonomy" id="2016198"/>
    <lineage>
        <taxon>Bacteria</taxon>
        <taxon>Pseudomonadati</taxon>
        <taxon>Pseudomonadota</taxon>
        <taxon>Gammaproteobacteria</taxon>
        <taxon>Legionellales</taxon>
        <taxon>Coxiellaceae</taxon>
        <taxon>Candidatus Aquirickettsiella</taxon>
    </lineage>
</organism>
<evidence type="ECO:0000259" key="1">
    <source>
        <dbReference type="PROSITE" id="PS50994"/>
    </source>
</evidence>
<dbReference type="InterPro" id="IPR051917">
    <property type="entry name" value="Transposase-Integrase"/>
</dbReference>
<feature type="domain" description="Integrase catalytic" evidence="1">
    <location>
        <begin position="67"/>
        <end position="228"/>
    </location>
</feature>
<dbReference type="Gene3D" id="3.30.420.10">
    <property type="entry name" value="Ribonuclease H-like superfamily/Ribonuclease H"/>
    <property type="match status" value="1"/>
</dbReference>
<evidence type="ECO:0000313" key="2">
    <source>
        <dbReference type="EMBL" id="RDH40120.1"/>
    </source>
</evidence>
<reference evidence="2 3" key="1">
    <citation type="journal article" date="2017" name="Int. J. Syst. Evol. Microbiol.">
        <title>Aquarickettsiella crustaci n. gen. n. sp. (Gammaproteobacteria: Legionellales: Coxiellaceae); a bacterial pathogen of the freshwater crustacean: Gammarus fossarum (Malacostraca: Amphipoda).</title>
        <authorList>
            <person name="Bojko J."/>
            <person name="Dunn A.M."/>
            <person name="Stebbing P.D."/>
            <person name="Van Aerle R."/>
            <person name="Bacela-Spychalska K."/>
            <person name="Bean T.P."/>
            <person name="Stentiford G.D."/>
        </authorList>
    </citation>
    <scope>NUCLEOTIDE SEQUENCE [LARGE SCALE GENOMIC DNA]</scope>
    <source>
        <strain evidence="2">RA15029</strain>
    </source>
</reference>
<gene>
    <name evidence="2" type="ORF">CFE62_005365</name>
</gene>
<name>A0A370CHT4_9COXI</name>
<dbReference type="GO" id="GO:0032196">
    <property type="term" value="P:transposition"/>
    <property type="evidence" value="ECO:0007669"/>
    <property type="project" value="TreeGrafter"/>
</dbReference>
<keyword evidence="3" id="KW-1185">Reference proteome</keyword>
<dbReference type="PROSITE" id="PS50994">
    <property type="entry name" value="INTEGRASE"/>
    <property type="match status" value="1"/>
</dbReference>
<dbReference type="InterPro" id="IPR036397">
    <property type="entry name" value="RNaseH_sf"/>
</dbReference>
<dbReference type="Proteomes" id="UP000226429">
    <property type="component" value="Unassembled WGS sequence"/>
</dbReference>
<dbReference type="GO" id="GO:0005829">
    <property type="term" value="C:cytosol"/>
    <property type="evidence" value="ECO:0007669"/>
    <property type="project" value="TreeGrafter"/>
</dbReference>
<sequence>MRAEQISGYAKRHNLFSISHECIYQYILKDKQKGGSLYKHLRHQRKRYRKRYGSPKRQGAIKNRRFIDVRPSIVEQKQRLGDWEIDTIIGKNRKQAIVTLVERVSKVTVLSKVKAKTADLVSSSIISSMKPIADKVLTITADNGSEFAYHEKISQELETEFYFAHPYSSWERGLNENTNGLIRQYLRKGSDFSHIAENELEFIMDRLNNRPRKSLGFATPKEVFYANNSR</sequence>
<dbReference type="GO" id="GO:0004803">
    <property type="term" value="F:transposase activity"/>
    <property type="evidence" value="ECO:0007669"/>
    <property type="project" value="TreeGrafter"/>
</dbReference>
<comment type="caution">
    <text evidence="2">The sequence shown here is derived from an EMBL/GenBank/DDBJ whole genome shotgun (WGS) entry which is preliminary data.</text>
</comment>
<dbReference type="GO" id="GO:0003676">
    <property type="term" value="F:nucleic acid binding"/>
    <property type="evidence" value="ECO:0007669"/>
    <property type="project" value="InterPro"/>
</dbReference>
<dbReference type="InterPro" id="IPR001584">
    <property type="entry name" value="Integrase_cat-core"/>
</dbReference>
<reference evidence="2 3" key="2">
    <citation type="journal article" date="2018" name="J. Invertebr. Pathol.">
        <title>'Candidatus Aquirickettsiella gammari' (Gammaproteobacteria: Legionellales: Coxiellaceae): A bacterial pathogen of the freshwater crustacean Gammarus fossarum (Malacostraca: Amphipoda).</title>
        <authorList>
            <person name="Bojko J."/>
            <person name="Dunn A.M."/>
            <person name="Stebbing P.D."/>
            <person name="van Aerle R."/>
            <person name="Bacela-Spychalska K."/>
            <person name="Bean T.P."/>
            <person name="Urrutia A."/>
            <person name="Stentiford G.D."/>
        </authorList>
    </citation>
    <scope>NUCLEOTIDE SEQUENCE [LARGE SCALE GENOMIC DNA]</scope>
    <source>
        <strain evidence="2">RA15029</strain>
    </source>
</reference>
<dbReference type="InterPro" id="IPR012337">
    <property type="entry name" value="RNaseH-like_sf"/>
</dbReference>
<dbReference type="PANTHER" id="PTHR10948:SF23">
    <property type="entry name" value="TRANSPOSASE INSI FOR INSERTION SEQUENCE ELEMENT IS30A-RELATED"/>
    <property type="match status" value="1"/>
</dbReference>
<proteinExistence type="predicted"/>
<dbReference type="SUPFAM" id="SSF53098">
    <property type="entry name" value="Ribonuclease H-like"/>
    <property type="match status" value="1"/>
</dbReference>